<dbReference type="Pfam" id="PF19200">
    <property type="entry name" value="MupG_N"/>
    <property type="match status" value="1"/>
</dbReference>
<dbReference type="Proteomes" id="UP000284731">
    <property type="component" value="Unassembled WGS sequence"/>
</dbReference>
<dbReference type="InterPro" id="IPR043797">
    <property type="entry name" value="MupG_N"/>
</dbReference>
<evidence type="ECO:0000313" key="3">
    <source>
        <dbReference type="EMBL" id="RGT58050.1"/>
    </source>
</evidence>
<dbReference type="InterPro" id="IPR008589">
    <property type="entry name" value="MupG"/>
</dbReference>
<dbReference type="SUPFAM" id="SSF50891">
    <property type="entry name" value="Cyclophilin-like"/>
    <property type="match status" value="1"/>
</dbReference>
<dbReference type="Gene3D" id="3.20.20.70">
    <property type="entry name" value="Aldolase class I"/>
    <property type="match status" value="1"/>
</dbReference>
<dbReference type="InterPro" id="IPR043894">
    <property type="entry name" value="MupG_C"/>
</dbReference>
<protein>
    <submittedName>
        <fullName evidence="3">DUF871 domain-containing protein</fullName>
    </submittedName>
</protein>
<feature type="domain" description="6-phospho-N-acetylmuramidase C-terminal" evidence="1">
    <location>
        <begin position="253"/>
        <end position="354"/>
    </location>
</feature>
<evidence type="ECO:0000259" key="1">
    <source>
        <dbReference type="Pfam" id="PF05913"/>
    </source>
</evidence>
<name>A0A412PIR7_9FIRM</name>
<dbReference type="AlphaFoldDB" id="A0A412PIR7"/>
<dbReference type="Pfam" id="PF05913">
    <property type="entry name" value="MupG_C"/>
    <property type="match status" value="1"/>
</dbReference>
<proteinExistence type="predicted"/>
<dbReference type="Gene3D" id="2.40.100.10">
    <property type="entry name" value="Cyclophilin-like"/>
    <property type="match status" value="1"/>
</dbReference>
<comment type="caution">
    <text evidence="3">The sequence shown here is derived from an EMBL/GenBank/DDBJ whole genome shotgun (WGS) entry which is preliminary data.</text>
</comment>
<evidence type="ECO:0000313" key="4">
    <source>
        <dbReference type="Proteomes" id="UP000284731"/>
    </source>
</evidence>
<dbReference type="SUPFAM" id="SSF51445">
    <property type="entry name" value="(Trans)glycosidases"/>
    <property type="match status" value="1"/>
</dbReference>
<evidence type="ECO:0000259" key="2">
    <source>
        <dbReference type="Pfam" id="PF19200"/>
    </source>
</evidence>
<dbReference type="InterPro" id="IPR029000">
    <property type="entry name" value="Cyclophilin-like_dom_sf"/>
</dbReference>
<reference evidence="3 4" key="1">
    <citation type="submission" date="2018-08" db="EMBL/GenBank/DDBJ databases">
        <title>A genome reference for cultivated species of the human gut microbiota.</title>
        <authorList>
            <person name="Zou Y."/>
            <person name="Xue W."/>
            <person name="Luo G."/>
        </authorList>
    </citation>
    <scope>NUCLEOTIDE SEQUENCE [LARGE SCALE GENOMIC DNA]</scope>
    <source>
        <strain evidence="3 4">AF18-46</strain>
    </source>
</reference>
<accession>A0A412PIR7</accession>
<dbReference type="PANTHER" id="PTHR38435">
    <property type="match status" value="1"/>
</dbReference>
<dbReference type="EMBL" id="QRWX01000001">
    <property type="protein sequence ID" value="RGT58050.1"/>
    <property type="molecule type" value="Genomic_DNA"/>
</dbReference>
<dbReference type="PANTHER" id="PTHR38435:SF2">
    <property type="entry name" value="DUF871 DOMAIN-CONTAINING PROTEIN"/>
    <property type="match status" value="1"/>
</dbReference>
<sequence length="359" mass="40853">MSVKQSGRNNMANSLGYSVFLSTFEKQKMHLQGVGKNHPLVFVSLHISEEFSDTYTKDMHAMCAWLNEEGFRIVADVSTKSLELFQVSSVREIAKLLDVYALRLDYGFDHAEMLALAKEMPIVLNASTIRVDEVEDLVREGKEILAMHNYYPRCETGLDEEYFLRITKSLQAAGIHVIAFIPGDVLKRGPIFEGLPTLEHHRHISPYAAFMELTLKYHVDQVFVGDPGISAYEIQRIQSYCDTEVIDIPVTLKHAEYFYDKEVTCRIDSPSWIIRVEEARLLKKADEHIVPNNTTTREVGAITMDNDSYLRYAGEVQIVRSPLPADNRVNIIGHVSPKDLSILKLVKGGMKIRFVREDM</sequence>
<feature type="domain" description="6-phospho-N-acetylmuramidase N-terminal" evidence="2">
    <location>
        <begin position="15"/>
        <end position="238"/>
    </location>
</feature>
<dbReference type="InterPro" id="IPR017853">
    <property type="entry name" value="GH"/>
</dbReference>
<dbReference type="InterPro" id="IPR013785">
    <property type="entry name" value="Aldolase_TIM"/>
</dbReference>
<gene>
    <name evidence="3" type="ORF">DWX20_03120</name>
</gene>
<organism evidence="3 4">
    <name type="scientific">Solobacterium moorei</name>
    <dbReference type="NCBI Taxonomy" id="102148"/>
    <lineage>
        <taxon>Bacteria</taxon>
        <taxon>Bacillati</taxon>
        <taxon>Bacillota</taxon>
        <taxon>Erysipelotrichia</taxon>
        <taxon>Erysipelotrichales</taxon>
        <taxon>Erysipelotrichaceae</taxon>
        <taxon>Solobacterium</taxon>
    </lineage>
</organism>